<dbReference type="SUPFAM" id="SSF111369">
    <property type="entry name" value="HlyD-like secretion proteins"/>
    <property type="match status" value="1"/>
</dbReference>
<reference evidence="8" key="1">
    <citation type="submission" date="2008-08" db="EMBL/GenBank/DDBJ databases">
        <title>Draft genome sequence of Bacteroides plebeius (DSM 17135).</title>
        <authorList>
            <person name="Sudarsanam P."/>
            <person name="Ley R."/>
            <person name="Guruge J."/>
            <person name="Turnbaugh P.J."/>
            <person name="Mahowald M."/>
            <person name="Liep D."/>
            <person name="Gordon J."/>
        </authorList>
    </citation>
    <scope>NUCLEOTIDE SEQUENCE [LARGE SCALE GENOMIC DNA]</scope>
    <source>
        <strain evidence="8">DSM 17135</strain>
    </source>
</reference>
<dbReference type="EMBL" id="ABQC02000019">
    <property type="protein sequence ID" value="EDY95544.1"/>
    <property type="molecule type" value="Genomic_DNA"/>
</dbReference>
<dbReference type="InterPro" id="IPR058626">
    <property type="entry name" value="MdtA-like_b-barrel"/>
</dbReference>
<dbReference type="Gene3D" id="2.40.30.170">
    <property type="match status" value="1"/>
</dbReference>
<dbReference type="InterPro" id="IPR058624">
    <property type="entry name" value="MdtA-like_HH"/>
</dbReference>
<comment type="similarity">
    <text evidence="2">Belongs to the membrane fusion protein (MFP) (TC 8.A.1) family.</text>
</comment>
<dbReference type="GO" id="GO:0022857">
    <property type="term" value="F:transmembrane transporter activity"/>
    <property type="evidence" value="ECO:0007669"/>
    <property type="project" value="InterPro"/>
</dbReference>
<keyword evidence="3" id="KW-0732">Signal</keyword>
<dbReference type="Gene3D" id="2.40.50.100">
    <property type="match status" value="1"/>
</dbReference>
<dbReference type="FunFam" id="2.40.30.170:FF:000016">
    <property type="entry name" value="Efflux transporter, RND family, MFP subunit"/>
    <property type="match status" value="1"/>
</dbReference>
<feature type="domain" description="Multidrug resistance protein MdtA-like barrel-sandwich hybrid" evidence="5">
    <location>
        <begin position="71"/>
        <end position="211"/>
    </location>
</feature>
<evidence type="ECO:0000259" key="4">
    <source>
        <dbReference type="Pfam" id="PF25876"/>
    </source>
</evidence>
<evidence type="ECO:0000259" key="6">
    <source>
        <dbReference type="Pfam" id="PF25944"/>
    </source>
</evidence>
<feature type="chain" id="PRO_5002828943" evidence="3">
    <location>
        <begin position="31"/>
        <end position="405"/>
    </location>
</feature>
<feature type="signal peptide" evidence="3">
    <location>
        <begin position="1"/>
        <end position="30"/>
    </location>
</feature>
<comment type="caution">
    <text evidence="8">The sequence shown here is derived from an EMBL/GenBank/DDBJ whole genome shotgun (WGS) entry which is preliminary data.</text>
</comment>
<dbReference type="InterPro" id="IPR006143">
    <property type="entry name" value="RND_pump_MFP"/>
</dbReference>
<dbReference type="Proteomes" id="UP000003452">
    <property type="component" value="Unassembled WGS sequence"/>
</dbReference>
<evidence type="ECO:0000256" key="3">
    <source>
        <dbReference type="SAM" id="SignalP"/>
    </source>
</evidence>
<evidence type="ECO:0000259" key="5">
    <source>
        <dbReference type="Pfam" id="PF25917"/>
    </source>
</evidence>
<comment type="subcellular location">
    <subcellularLocation>
        <location evidence="1">Cell envelope</location>
    </subcellularLocation>
</comment>
<dbReference type="GO" id="GO:0030313">
    <property type="term" value="C:cell envelope"/>
    <property type="evidence" value="ECO:0007669"/>
    <property type="project" value="UniProtKB-SubCell"/>
</dbReference>
<name>B5CYL3_PHOPM</name>
<dbReference type="AlphaFoldDB" id="B5CYL3"/>
<evidence type="ECO:0000256" key="2">
    <source>
        <dbReference type="ARBA" id="ARBA00009477"/>
    </source>
</evidence>
<dbReference type="Pfam" id="PF25944">
    <property type="entry name" value="Beta-barrel_RND"/>
    <property type="match status" value="1"/>
</dbReference>
<dbReference type="Gene3D" id="2.40.420.20">
    <property type="match status" value="1"/>
</dbReference>
<dbReference type="FunFam" id="2.40.420.20:FF:000005">
    <property type="entry name" value="Efflux transporter, RND family, MFP subunit"/>
    <property type="match status" value="1"/>
</dbReference>
<dbReference type="Pfam" id="PF25917">
    <property type="entry name" value="BSH_RND"/>
    <property type="match status" value="1"/>
</dbReference>
<feature type="domain" description="Multidrug resistance protein MdtA-like C-terminal permuted SH3" evidence="7">
    <location>
        <begin position="308"/>
        <end position="369"/>
    </location>
</feature>
<dbReference type="Gene3D" id="1.10.287.470">
    <property type="entry name" value="Helix hairpin bin"/>
    <property type="match status" value="1"/>
</dbReference>
<evidence type="ECO:0000256" key="1">
    <source>
        <dbReference type="ARBA" id="ARBA00004196"/>
    </source>
</evidence>
<gene>
    <name evidence="8" type="ORF">BACPLE_01816</name>
</gene>
<dbReference type="InterPro" id="IPR058625">
    <property type="entry name" value="MdtA-like_BSH"/>
</dbReference>
<accession>B5CYL3</accession>
<feature type="domain" description="Multidrug resistance protein MdtA-like beta-barrel" evidence="6">
    <location>
        <begin position="217"/>
        <end position="299"/>
    </location>
</feature>
<dbReference type="PANTHER" id="PTHR30158">
    <property type="entry name" value="ACRA/E-RELATED COMPONENT OF DRUG EFFLUX TRANSPORTER"/>
    <property type="match status" value="1"/>
</dbReference>
<organism evidence="8">
    <name type="scientific">Phocaeicola plebeius (strain DSM 17135 / JCM 12973 / CCUG 54634 / M2)</name>
    <name type="common">Bacteroides plebeius</name>
    <dbReference type="NCBI Taxonomy" id="484018"/>
    <lineage>
        <taxon>Bacteria</taxon>
        <taxon>Pseudomonadati</taxon>
        <taxon>Bacteroidota</taxon>
        <taxon>Bacteroidia</taxon>
        <taxon>Bacteroidales</taxon>
        <taxon>Bacteroidaceae</taxon>
        <taxon>Phocaeicola</taxon>
    </lineage>
</organism>
<dbReference type="Pfam" id="PF25876">
    <property type="entry name" value="HH_MFP_RND"/>
    <property type="match status" value="1"/>
</dbReference>
<dbReference type="InterPro" id="IPR058627">
    <property type="entry name" value="MdtA-like_C"/>
</dbReference>
<evidence type="ECO:0000259" key="7">
    <source>
        <dbReference type="Pfam" id="PF25967"/>
    </source>
</evidence>
<feature type="domain" description="Multidrug resistance protein MdtA-like alpha-helical hairpin" evidence="4">
    <location>
        <begin position="110"/>
        <end position="177"/>
    </location>
</feature>
<dbReference type="HOGENOM" id="CLU_018816_2_1_10"/>
<dbReference type="eggNOG" id="COG0845">
    <property type="taxonomic scope" value="Bacteria"/>
</dbReference>
<proteinExistence type="inferred from homology"/>
<dbReference type="GO" id="GO:0046677">
    <property type="term" value="P:response to antibiotic"/>
    <property type="evidence" value="ECO:0007669"/>
    <property type="project" value="TreeGrafter"/>
</dbReference>
<protein>
    <submittedName>
        <fullName evidence="8">Efflux transporter, RND family, MFP subunit</fullName>
    </submittedName>
</protein>
<dbReference type="GO" id="GO:0005886">
    <property type="term" value="C:plasma membrane"/>
    <property type="evidence" value="ECO:0007669"/>
    <property type="project" value="TreeGrafter"/>
</dbReference>
<dbReference type="NCBIfam" id="TIGR01730">
    <property type="entry name" value="RND_mfp"/>
    <property type="match status" value="1"/>
</dbReference>
<dbReference type="Pfam" id="PF25967">
    <property type="entry name" value="RND-MFP_C"/>
    <property type="match status" value="1"/>
</dbReference>
<sequence>MNISMSTKRNRSFSSSRVAFYALTLSVLTACGGGQGGMKMGDDEFAVETLAAASSNQTTQYPATIKGLQDIEIRPQVSGFIVKLCVDEGATVRKGQALFQIDPTQYKAAYDQAKASVASAKANLETVTSTEANKKMLHEQKIISDFEYQTAVNNLLSAKASLAQAEAAYAAAKQNLGFCTVTSPSDGVIGTFPYRVGALVGPSAAEPLTTVSQIGDMYVYFSMTEKQLLALTKAGGTLKEQLEKMPAVKLQLSDGTMYSEEGKIDAVSGVIDQTTGSVSMRAIFPNKQNILRSGGMANVVFPYTMSDIILIPQTATQEIQDKKFVYVLQSDNTIKHTEVQVSNLNDGKHYIVTGGLKPGDKIVVEGVQTLKDGQKITPITQAEKEAKFQKALQDQRDGNIQTAFK</sequence>
<dbReference type="PANTHER" id="PTHR30158:SF23">
    <property type="entry name" value="MULTIDRUG RESISTANCE PROTEIN MEXA"/>
    <property type="match status" value="1"/>
</dbReference>
<reference evidence="8" key="2">
    <citation type="submission" date="2008-08" db="EMBL/GenBank/DDBJ databases">
        <authorList>
            <person name="Fulton L."/>
            <person name="Clifton S."/>
            <person name="Fulton B."/>
            <person name="Xu J."/>
            <person name="Minx P."/>
            <person name="Pepin K.H."/>
            <person name="Johnson M."/>
            <person name="Thiruvilangam P."/>
            <person name="Bhonagiri V."/>
            <person name="Nash W.E."/>
            <person name="Mardis E.R."/>
            <person name="Wilson R.K."/>
        </authorList>
    </citation>
    <scope>NUCLEOTIDE SEQUENCE [LARGE SCALE GENOMIC DNA]</scope>
    <source>
        <strain evidence="8">DSM 17135</strain>
    </source>
</reference>
<evidence type="ECO:0000313" key="8">
    <source>
        <dbReference type="EMBL" id="EDY95544.1"/>
    </source>
</evidence>